<evidence type="ECO:0000313" key="10">
    <source>
        <dbReference type="Proteomes" id="UP000308230"/>
    </source>
</evidence>
<keyword evidence="5 7" id="KW-0472">Membrane</keyword>
<organism evidence="9 10">
    <name type="scientific">Exobacillus caeni</name>
    <dbReference type="NCBI Taxonomy" id="2574798"/>
    <lineage>
        <taxon>Bacteria</taxon>
        <taxon>Bacillati</taxon>
        <taxon>Bacillota</taxon>
        <taxon>Bacilli</taxon>
        <taxon>Bacillales</taxon>
        <taxon>Guptibacillaceae</taxon>
        <taxon>Exobacillus</taxon>
    </lineage>
</organism>
<evidence type="ECO:0000256" key="6">
    <source>
        <dbReference type="PIRNR" id="PIRNR005651"/>
    </source>
</evidence>
<dbReference type="Proteomes" id="UP000308230">
    <property type="component" value="Unassembled WGS sequence"/>
</dbReference>
<dbReference type="AlphaFoldDB" id="A0A5R9F2G7"/>
<reference evidence="9 10" key="1">
    <citation type="submission" date="2019-04" db="EMBL/GenBank/DDBJ databases">
        <title>Bacillus caeni sp. nov., a bacterium isolated from mangrove sediment.</title>
        <authorList>
            <person name="Huang H."/>
            <person name="Mo K."/>
            <person name="Hu Y."/>
        </authorList>
    </citation>
    <scope>NUCLEOTIDE SEQUENCE [LARGE SCALE GENOMIC DNA]</scope>
    <source>
        <strain evidence="9 10">HB172195</strain>
    </source>
</reference>
<dbReference type="InterPro" id="IPR036013">
    <property type="entry name" value="Band_7/SPFH_dom_sf"/>
</dbReference>
<keyword evidence="3 7" id="KW-0812">Transmembrane</keyword>
<proteinExistence type="inferred from homology"/>
<keyword evidence="9" id="KW-0378">Hydrolase</keyword>
<evidence type="ECO:0000256" key="5">
    <source>
        <dbReference type="ARBA" id="ARBA00023136"/>
    </source>
</evidence>
<dbReference type="SMART" id="SM00244">
    <property type="entry name" value="PHB"/>
    <property type="match status" value="1"/>
</dbReference>
<dbReference type="PIRSF" id="PIRSF005651">
    <property type="entry name" value="HflC"/>
    <property type="match status" value="1"/>
</dbReference>
<dbReference type="PANTHER" id="PTHR42911:SF1">
    <property type="entry name" value="MODULATOR OF FTSH PROTEASE HFLC"/>
    <property type="match status" value="1"/>
</dbReference>
<feature type="transmembrane region" description="Helical" evidence="7">
    <location>
        <begin position="21"/>
        <end position="46"/>
    </location>
</feature>
<dbReference type="OrthoDB" id="9809197at2"/>
<evidence type="ECO:0000256" key="4">
    <source>
        <dbReference type="ARBA" id="ARBA00022989"/>
    </source>
</evidence>
<accession>A0A5R9F2G7</accession>
<dbReference type="GO" id="GO:0016020">
    <property type="term" value="C:membrane"/>
    <property type="evidence" value="ECO:0007669"/>
    <property type="project" value="UniProtKB-SubCell"/>
</dbReference>
<keyword evidence="9" id="KW-0645">Protease</keyword>
<dbReference type="GO" id="GO:0008233">
    <property type="term" value="F:peptidase activity"/>
    <property type="evidence" value="ECO:0007669"/>
    <property type="project" value="UniProtKB-KW"/>
</dbReference>
<dbReference type="InterPro" id="IPR001107">
    <property type="entry name" value="Band_7"/>
</dbReference>
<gene>
    <name evidence="9" type="ORF">FCL54_14495</name>
</gene>
<name>A0A5R9F2G7_9BACL</name>
<sequence>MDNYNNVTPIEEKMKKINFRTVYKGGIVIILLLLLLGAIFGSMFIVKEGEYKVVRQFGDVVSIENSPGIKFKIPYIQSTTTLPKYQMLYDVAAEEVTTKDKKRMIVDNYAVWKVNNPEDMIQNARTIENAEAKMGEFIFSIIRSELGNLEYEEIINDEKSSRGSLNDRVREKVNKLLERDSYGVVLTDVRMKRTDLPDANEQSVFTRMISERQSKAQEYLSKGLAEANRIKAETDRNVETIMAKASADAEVIKAQGEGEAAKIYNKAFSQDPQFYDLYRTLESYRTTINDETVIMLPANSPYAKLLMGYTE</sequence>
<dbReference type="SUPFAM" id="SSF117892">
    <property type="entry name" value="Band 7/SPFH domain"/>
    <property type="match status" value="1"/>
</dbReference>
<evidence type="ECO:0000256" key="1">
    <source>
        <dbReference type="ARBA" id="ARBA00004370"/>
    </source>
</evidence>
<protein>
    <recommendedName>
        <fullName evidence="6">Protein HflC</fullName>
    </recommendedName>
</protein>
<dbReference type="CDD" id="cd03405">
    <property type="entry name" value="SPFH_HflC"/>
    <property type="match status" value="1"/>
</dbReference>
<dbReference type="RefSeq" id="WP_138127451.1">
    <property type="nucleotide sequence ID" value="NZ_SWLG01000009.1"/>
</dbReference>
<keyword evidence="10" id="KW-1185">Reference proteome</keyword>
<evidence type="ECO:0000256" key="3">
    <source>
        <dbReference type="ARBA" id="ARBA00022692"/>
    </source>
</evidence>
<dbReference type="EMBL" id="SWLG01000009">
    <property type="protein sequence ID" value="TLS36719.1"/>
    <property type="molecule type" value="Genomic_DNA"/>
</dbReference>
<evidence type="ECO:0000256" key="7">
    <source>
        <dbReference type="SAM" id="Phobius"/>
    </source>
</evidence>
<comment type="function">
    <text evidence="6">HflC and HflK could regulate a protease.</text>
</comment>
<evidence type="ECO:0000313" key="9">
    <source>
        <dbReference type="EMBL" id="TLS36719.1"/>
    </source>
</evidence>
<dbReference type="Pfam" id="PF01145">
    <property type="entry name" value="Band_7"/>
    <property type="match status" value="1"/>
</dbReference>
<dbReference type="Gene3D" id="3.30.479.30">
    <property type="entry name" value="Band 7 domain"/>
    <property type="match status" value="1"/>
</dbReference>
<evidence type="ECO:0000256" key="2">
    <source>
        <dbReference type="ARBA" id="ARBA00007862"/>
    </source>
</evidence>
<comment type="caution">
    <text evidence="9">The sequence shown here is derived from an EMBL/GenBank/DDBJ whole genome shotgun (WGS) entry which is preliminary data.</text>
</comment>
<feature type="domain" description="Band 7" evidence="8">
    <location>
        <begin position="41"/>
        <end position="208"/>
    </location>
</feature>
<comment type="similarity">
    <text evidence="2 6">Belongs to the band 7/mec-2 family. HflC subfamily.</text>
</comment>
<comment type="subcellular location">
    <subcellularLocation>
        <location evidence="1">Membrane</location>
    </subcellularLocation>
</comment>
<keyword evidence="4 7" id="KW-1133">Transmembrane helix</keyword>
<dbReference type="PANTHER" id="PTHR42911">
    <property type="entry name" value="MODULATOR OF FTSH PROTEASE HFLC"/>
    <property type="match status" value="1"/>
</dbReference>
<dbReference type="InterPro" id="IPR010200">
    <property type="entry name" value="HflC"/>
</dbReference>
<evidence type="ECO:0000259" key="8">
    <source>
        <dbReference type="SMART" id="SM00244"/>
    </source>
</evidence>
<dbReference type="GO" id="GO:0006508">
    <property type="term" value="P:proteolysis"/>
    <property type="evidence" value="ECO:0007669"/>
    <property type="project" value="UniProtKB-KW"/>
</dbReference>